<evidence type="ECO:0000256" key="1">
    <source>
        <dbReference type="ARBA" id="ARBA00004247"/>
    </source>
</evidence>
<dbReference type="InterPro" id="IPR036514">
    <property type="entry name" value="SGNH_hydro_sf"/>
</dbReference>
<evidence type="ECO:0000256" key="18">
    <source>
        <dbReference type="ARBA" id="ARBA00031485"/>
    </source>
</evidence>
<comment type="catalytic activity">
    <reaction evidence="21">
        <text>1-hexadecanoyl-2-(9Z)-octadecenoyl-3-octadecanoyl-sn-glycerol + H2O = 2-(9Z-octadecenoyl)-3-octadecanoyl-sn-glycerol + hexadecanoate + H(+)</text>
        <dbReference type="Rhea" id="RHEA:41107"/>
        <dbReference type="ChEBI" id="CHEBI:7896"/>
        <dbReference type="ChEBI" id="CHEBI:15377"/>
        <dbReference type="ChEBI" id="CHEBI:15378"/>
        <dbReference type="ChEBI" id="CHEBI:75558"/>
        <dbReference type="ChEBI" id="CHEBI:77623"/>
    </reaction>
    <physiologicalReaction direction="left-to-right" evidence="21">
        <dbReference type="Rhea" id="RHEA:41108"/>
    </physiologicalReaction>
</comment>
<evidence type="ECO:0000256" key="19">
    <source>
        <dbReference type="ARBA" id="ARBA00033022"/>
    </source>
</evidence>
<evidence type="ECO:0000256" key="11">
    <source>
        <dbReference type="ARBA" id="ARBA00023136"/>
    </source>
</evidence>
<evidence type="ECO:0000256" key="7">
    <source>
        <dbReference type="ARBA" id="ARBA00022737"/>
    </source>
</evidence>
<dbReference type="PANTHER" id="PTHR21325:SF31">
    <property type="entry name" value="GH22081P-RELATED"/>
    <property type="match status" value="1"/>
</dbReference>
<dbReference type="InterPro" id="IPR035547">
    <property type="entry name" value="Phospholipase_B"/>
</dbReference>
<evidence type="ECO:0000256" key="34">
    <source>
        <dbReference type="ARBA" id="ARBA00048613"/>
    </source>
</evidence>
<evidence type="ECO:0000313" key="44">
    <source>
        <dbReference type="WBParaSite" id="ACRNAN_scaffold7727.g18600.t1"/>
    </source>
</evidence>
<evidence type="ECO:0000313" key="43">
    <source>
        <dbReference type="Proteomes" id="UP000887540"/>
    </source>
</evidence>
<evidence type="ECO:0000256" key="8">
    <source>
        <dbReference type="ARBA" id="ARBA00022801"/>
    </source>
</evidence>
<comment type="catalytic activity">
    <reaction evidence="41">
        <text>1,3-di-(9Z-octadecenoyl)-glycerol + H2O = 1-(9Z-octadecenoyl)-glycerol + (9Z)-octadecenoate + H(+)</text>
        <dbReference type="Rhea" id="RHEA:39939"/>
        <dbReference type="ChEBI" id="CHEBI:15377"/>
        <dbReference type="ChEBI" id="CHEBI:15378"/>
        <dbReference type="ChEBI" id="CHEBI:30823"/>
        <dbReference type="ChEBI" id="CHEBI:75342"/>
        <dbReference type="ChEBI" id="CHEBI:75735"/>
    </reaction>
    <physiologicalReaction direction="left-to-right" evidence="41">
        <dbReference type="Rhea" id="RHEA:39940"/>
    </physiologicalReaction>
</comment>
<evidence type="ECO:0000256" key="25">
    <source>
        <dbReference type="ARBA" id="ARBA00048011"/>
    </source>
</evidence>
<dbReference type="GO" id="GO:0004622">
    <property type="term" value="F:phosphatidylcholine lysophospholipase activity"/>
    <property type="evidence" value="ECO:0007669"/>
    <property type="project" value="UniProtKB-EC"/>
</dbReference>
<evidence type="ECO:0000256" key="13">
    <source>
        <dbReference type="ARBA" id="ARBA00023369"/>
    </source>
</evidence>
<comment type="subcellular location">
    <subcellularLocation>
        <location evidence="1">Apical cell membrane</location>
        <topology evidence="1">Single-pass type I membrane protein</topology>
    </subcellularLocation>
</comment>
<comment type="catalytic activity">
    <reaction evidence="25">
        <text>2,3-di-(9Z)-octadecenoyl-sn-glycerol + H2O = 3-(9Z-octadecenoyl)-sn-glycerol + (9Z)-octadecenoate + H(+)</text>
        <dbReference type="Rhea" id="RHEA:42604"/>
        <dbReference type="ChEBI" id="CHEBI:15377"/>
        <dbReference type="ChEBI" id="CHEBI:15378"/>
        <dbReference type="ChEBI" id="CHEBI:30823"/>
        <dbReference type="ChEBI" id="CHEBI:75824"/>
        <dbReference type="ChEBI" id="CHEBI:75938"/>
    </reaction>
    <physiologicalReaction direction="left-to-right" evidence="25">
        <dbReference type="Rhea" id="RHEA:42605"/>
    </physiologicalReaction>
</comment>
<dbReference type="AlphaFoldDB" id="A0A914EH39"/>
<comment type="catalytic activity">
    <reaction evidence="22">
        <text>1,3-dihexadecanoyl-2-(9Z-octadecenoyl)glycerol + H2O = 1-hexadecanoyl-2-(9Z-octadecenoyl)-glycerol + hexadecanoate + H(+)</text>
        <dbReference type="Rhea" id="RHEA:40979"/>
        <dbReference type="ChEBI" id="CHEBI:7896"/>
        <dbReference type="ChEBI" id="CHEBI:15377"/>
        <dbReference type="ChEBI" id="CHEBI:15378"/>
        <dbReference type="ChEBI" id="CHEBI:75585"/>
        <dbReference type="ChEBI" id="CHEBI:75688"/>
    </reaction>
    <physiologicalReaction direction="left-to-right" evidence="22">
        <dbReference type="Rhea" id="RHEA:40980"/>
    </physiologicalReaction>
</comment>
<keyword evidence="9" id="KW-1133">Transmembrane helix</keyword>
<comment type="catalytic activity">
    <reaction evidence="32">
        <text>1,2,3-tri-(9Z-octadecenoyl)-glycerol + H2O = di-(9Z)-octadecenoylglycerol + (9Z)-octadecenoate + H(+)</text>
        <dbReference type="Rhea" id="RHEA:38575"/>
        <dbReference type="ChEBI" id="CHEBI:15377"/>
        <dbReference type="ChEBI" id="CHEBI:15378"/>
        <dbReference type="ChEBI" id="CHEBI:30823"/>
        <dbReference type="ChEBI" id="CHEBI:53753"/>
        <dbReference type="ChEBI" id="CHEBI:75945"/>
    </reaction>
    <physiologicalReaction direction="left-to-right" evidence="32">
        <dbReference type="Rhea" id="RHEA:38576"/>
    </physiologicalReaction>
</comment>
<dbReference type="PANTHER" id="PTHR21325">
    <property type="entry name" value="PHOSPHOLIPASE B, PLB1"/>
    <property type="match status" value="1"/>
</dbReference>
<dbReference type="GO" id="GO:0016324">
    <property type="term" value="C:apical plasma membrane"/>
    <property type="evidence" value="ECO:0007669"/>
    <property type="project" value="UniProtKB-SubCell"/>
</dbReference>
<keyword evidence="5" id="KW-0812">Transmembrane</keyword>
<evidence type="ECO:0000256" key="6">
    <source>
        <dbReference type="ARBA" id="ARBA00022729"/>
    </source>
</evidence>
<keyword evidence="7" id="KW-0677">Repeat</keyword>
<comment type="catalytic activity">
    <reaction evidence="34">
        <text>1-hexadecanoyl-2-(9Z-octadecenoyl)-sn-glycero-3-phosphoethanolamine + H2O = 1-hexadecanoyl-sn-glycero-3-phosphoethanolamine + (9Z)-octadecenoate + H(+)</text>
        <dbReference type="Rhea" id="RHEA:40911"/>
        <dbReference type="ChEBI" id="CHEBI:15377"/>
        <dbReference type="ChEBI" id="CHEBI:15378"/>
        <dbReference type="ChEBI" id="CHEBI:30823"/>
        <dbReference type="ChEBI" id="CHEBI:73004"/>
        <dbReference type="ChEBI" id="CHEBI:73007"/>
    </reaction>
    <physiologicalReaction direction="left-to-right" evidence="34">
        <dbReference type="Rhea" id="RHEA:40912"/>
    </physiologicalReaction>
</comment>
<dbReference type="WBParaSite" id="ACRNAN_scaffold7727.g18600.t1">
    <property type="protein sequence ID" value="ACRNAN_scaffold7727.g18600.t1"/>
    <property type="gene ID" value="ACRNAN_scaffold7727.g18600"/>
</dbReference>
<evidence type="ECO:0000256" key="15">
    <source>
        <dbReference type="ARBA" id="ARBA00023422"/>
    </source>
</evidence>
<dbReference type="Pfam" id="PF00657">
    <property type="entry name" value="Lipase_GDSL"/>
    <property type="match status" value="1"/>
</dbReference>
<keyword evidence="12" id="KW-0325">Glycoprotein</keyword>
<evidence type="ECO:0000256" key="35">
    <source>
        <dbReference type="ARBA" id="ARBA00048656"/>
    </source>
</evidence>
<evidence type="ECO:0000256" key="4">
    <source>
        <dbReference type="ARBA" id="ARBA00022475"/>
    </source>
</evidence>
<evidence type="ECO:0000256" key="5">
    <source>
        <dbReference type="ARBA" id="ARBA00022692"/>
    </source>
</evidence>
<comment type="catalytic activity">
    <reaction evidence="23">
        <text>1-(9Z-octadecenoyl)-glycerol + H2O = glycerol + (9Z)-octadecenoate + H(+)</text>
        <dbReference type="Rhea" id="RHEA:38487"/>
        <dbReference type="ChEBI" id="CHEBI:15377"/>
        <dbReference type="ChEBI" id="CHEBI:15378"/>
        <dbReference type="ChEBI" id="CHEBI:17754"/>
        <dbReference type="ChEBI" id="CHEBI:30823"/>
        <dbReference type="ChEBI" id="CHEBI:75342"/>
    </reaction>
    <physiologicalReaction direction="left-to-right" evidence="23">
        <dbReference type="Rhea" id="RHEA:38488"/>
    </physiologicalReaction>
</comment>
<evidence type="ECO:0000256" key="33">
    <source>
        <dbReference type="ARBA" id="ARBA00048454"/>
    </source>
</evidence>
<comment type="catalytic activity">
    <reaction evidence="15">
        <text>a 1,2-diacyl-sn-glycero-3-phosphocholine + H2O = a 1-acyl-sn-glycero-3-phosphocholine + a fatty acid + H(+)</text>
        <dbReference type="Rhea" id="RHEA:15801"/>
        <dbReference type="ChEBI" id="CHEBI:15377"/>
        <dbReference type="ChEBI" id="CHEBI:15378"/>
        <dbReference type="ChEBI" id="CHEBI:28868"/>
        <dbReference type="ChEBI" id="CHEBI:57643"/>
        <dbReference type="ChEBI" id="CHEBI:58168"/>
        <dbReference type="EC" id="3.1.1.4"/>
    </reaction>
    <physiologicalReaction direction="left-to-right" evidence="15">
        <dbReference type="Rhea" id="RHEA:15802"/>
    </physiologicalReaction>
</comment>
<evidence type="ECO:0000256" key="23">
    <source>
        <dbReference type="ARBA" id="ARBA00047438"/>
    </source>
</evidence>
<evidence type="ECO:0000256" key="3">
    <source>
        <dbReference type="ARBA" id="ARBA00015133"/>
    </source>
</evidence>
<keyword evidence="43" id="KW-1185">Reference proteome</keyword>
<evidence type="ECO:0000256" key="17">
    <source>
        <dbReference type="ARBA" id="ARBA00031182"/>
    </source>
</evidence>
<evidence type="ECO:0000256" key="9">
    <source>
        <dbReference type="ARBA" id="ARBA00022989"/>
    </source>
</evidence>
<dbReference type="CDD" id="cd01824">
    <property type="entry name" value="Phospholipase_B_like"/>
    <property type="match status" value="1"/>
</dbReference>
<comment type="catalytic activity">
    <reaction evidence="36">
        <text>1-hexadecanoyl-2-(9Z-octadecenoyl)-sn-glycero-3-phosphocholine + H2O = 1-hexadecanoyl-sn-glycero-3-phosphocholine + (9Z)-octadecenoate + H(+)</text>
        <dbReference type="Rhea" id="RHEA:38779"/>
        <dbReference type="ChEBI" id="CHEBI:15377"/>
        <dbReference type="ChEBI" id="CHEBI:15378"/>
        <dbReference type="ChEBI" id="CHEBI:30823"/>
        <dbReference type="ChEBI" id="CHEBI:72998"/>
        <dbReference type="ChEBI" id="CHEBI:73001"/>
    </reaction>
    <physiologicalReaction direction="left-to-right" evidence="36">
        <dbReference type="Rhea" id="RHEA:38780"/>
    </physiologicalReaction>
</comment>
<evidence type="ECO:0000256" key="31">
    <source>
        <dbReference type="ARBA" id="ARBA00048374"/>
    </source>
</evidence>
<comment type="catalytic activity">
    <reaction evidence="38">
        <text>1-O-hexadecyl-2-(9Z)-octadecenoyl-sn-glycero-3-phosphocholine + H2O = 1-O-hexadecyl-sn-glycero-3-phosphocholine + (9Z)-octadecenoate + H(+)</text>
        <dbReference type="Rhea" id="RHEA:40915"/>
        <dbReference type="ChEBI" id="CHEBI:15377"/>
        <dbReference type="ChEBI" id="CHEBI:15378"/>
        <dbReference type="ChEBI" id="CHEBI:30823"/>
        <dbReference type="ChEBI" id="CHEBI:34112"/>
        <dbReference type="ChEBI" id="CHEBI:64496"/>
    </reaction>
    <physiologicalReaction direction="left-to-right" evidence="38">
        <dbReference type="Rhea" id="RHEA:40916"/>
    </physiologicalReaction>
</comment>
<evidence type="ECO:0000256" key="28">
    <source>
        <dbReference type="ARBA" id="ARBA00048058"/>
    </source>
</evidence>
<comment type="catalytic activity">
    <reaction evidence="39">
        <text>1-hexadecanoyl-2-(9Z)-octadecenoyl-3-octadecanoyl-sn-glycerol + H2O = 1-hexadecanoyl-3-octadecanoyl-sn-glycerol + (9Z)-octadecenoate + H(+)</text>
        <dbReference type="Rhea" id="RHEA:41103"/>
        <dbReference type="ChEBI" id="CHEBI:15377"/>
        <dbReference type="ChEBI" id="CHEBI:15378"/>
        <dbReference type="ChEBI" id="CHEBI:30823"/>
        <dbReference type="ChEBI" id="CHEBI:77623"/>
        <dbReference type="ChEBI" id="CHEBI:77624"/>
    </reaction>
    <physiologicalReaction direction="left-to-right" evidence="39">
        <dbReference type="Rhea" id="RHEA:41104"/>
    </physiologicalReaction>
</comment>
<comment type="catalytic activity">
    <reaction evidence="13">
        <text>a triacylglycerol + H2O = a diacylglycerol + a fatty acid + H(+)</text>
        <dbReference type="Rhea" id="RHEA:12044"/>
        <dbReference type="ChEBI" id="CHEBI:15377"/>
        <dbReference type="ChEBI" id="CHEBI:15378"/>
        <dbReference type="ChEBI" id="CHEBI:17855"/>
        <dbReference type="ChEBI" id="CHEBI:18035"/>
        <dbReference type="ChEBI" id="CHEBI:28868"/>
        <dbReference type="EC" id="3.1.1.3"/>
    </reaction>
    <physiologicalReaction direction="left-to-right" evidence="13">
        <dbReference type="Rhea" id="RHEA:12045"/>
    </physiologicalReaction>
</comment>
<comment type="catalytic activity">
    <reaction evidence="30">
        <text>1-hexadecanoyl-2-(9Z,12Z-octadecadienoyl)-sn-glycero-3-phosphocholine + H2O = 2-(9Z,12Z-octadecadienoyl)-sn-glycero-3-phosphocholine + hexadecanoate + H(+)</text>
        <dbReference type="Rhea" id="RHEA:40971"/>
        <dbReference type="ChEBI" id="CHEBI:7896"/>
        <dbReference type="ChEBI" id="CHEBI:15377"/>
        <dbReference type="ChEBI" id="CHEBI:15378"/>
        <dbReference type="ChEBI" id="CHEBI:73002"/>
        <dbReference type="ChEBI" id="CHEBI:76084"/>
    </reaction>
    <physiologicalReaction direction="left-to-right" evidence="30">
        <dbReference type="Rhea" id="RHEA:40972"/>
    </physiologicalReaction>
</comment>
<evidence type="ECO:0000256" key="27">
    <source>
        <dbReference type="ARBA" id="ARBA00048049"/>
    </source>
</evidence>
<evidence type="ECO:0000256" key="40">
    <source>
        <dbReference type="ARBA" id="ARBA00049363"/>
    </source>
</evidence>
<dbReference type="InterPro" id="IPR001087">
    <property type="entry name" value="GDSL"/>
</dbReference>
<comment type="function">
    <text evidence="20">Calcium-independent membrane-associated phospholipase that catalyzes complete diacylation of phospholipids by hydrolyzing both sn-1 and sn-2 fatty acyl chains attached to the glycerol backbone (phospholipase B activity). Has dual phospholipase and lysophospholipase activities toward diacylphospholipids. Preferentially cleaves sn-2 ester bonds over sn-1 bonds. Acts as a lipase toward glycerolipid substrates. Hydrolyzes fatty acyl chains of diacylglycerols with preference for the sn-2 position and of triacylglycerols with not positional selectivity. May also hydrolyze long chain retinyl esters such as retinyl palmitate. May contribute to digestion of dietary phospholipids, glycerolipids and retinoids, facilitating lipid absorption at the brush border.</text>
</comment>
<evidence type="ECO:0000256" key="36">
    <source>
        <dbReference type="ARBA" id="ARBA00048699"/>
    </source>
</evidence>
<evidence type="ECO:0000256" key="2">
    <source>
        <dbReference type="ARBA" id="ARBA00009979"/>
    </source>
</evidence>
<dbReference type="GO" id="GO:0006644">
    <property type="term" value="P:phospholipid metabolic process"/>
    <property type="evidence" value="ECO:0007669"/>
    <property type="project" value="TreeGrafter"/>
</dbReference>
<organism evidence="43 44">
    <name type="scientific">Acrobeloides nanus</name>
    <dbReference type="NCBI Taxonomy" id="290746"/>
    <lineage>
        <taxon>Eukaryota</taxon>
        <taxon>Metazoa</taxon>
        <taxon>Ecdysozoa</taxon>
        <taxon>Nematoda</taxon>
        <taxon>Chromadorea</taxon>
        <taxon>Rhabditida</taxon>
        <taxon>Tylenchina</taxon>
        <taxon>Cephalobomorpha</taxon>
        <taxon>Cephaloboidea</taxon>
        <taxon>Cephalobidae</taxon>
        <taxon>Acrobeloides</taxon>
    </lineage>
</organism>
<evidence type="ECO:0000256" key="30">
    <source>
        <dbReference type="ARBA" id="ARBA00048362"/>
    </source>
</evidence>
<sequence length="387" mass="43021">MAYNIFIIVTLCLLGYAVYSIVLNNVAYPKTHPKFHSVYGLKDLGYPNFKCPSETMEPSRKVPNSVHRVKFGDIKVIAALGDSLTAGSGAGAKKLDGLFHRYRGLVFDIGGDRSLEEHITVANVLKKFNPNIHGQSFGIDDDFPNSQFNVAVPGARAEDLVPQAYNLIKLMKNHSDMVDIEKDWKLINIFIGANDACGYCATKSSEWGAKVYGNKIREAVKVLKEGLPRTIVSVLAMLNLNVLMKVDPVSPFCAEAHKMQCACDTEPPINVKRLCQEYRQEVFNIQNLGEFESDDFTFVVQPTFADVDQPPIDPSGKVDLEFFAPDCFHFSQYGNALVGAFLWNNMVEPVGKKTTNVTVSNEALRLKCPDVNCPYFRTTKNSKICSI</sequence>
<evidence type="ECO:0000256" key="41">
    <source>
        <dbReference type="ARBA" id="ARBA00049372"/>
    </source>
</evidence>
<accession>A0A914EH39</accession>
<comment type="catalytic activity">
    <reaction evidence="14">
        <text>1-hexadecanoyl-2-(9Z,12Z-octadecadienoyl)-sn-glycero-3-phosphocholine + H2O = (9Z,12Z)-octadecadienoate + 1-hexadecanoyl-sn-glycero-3-phosphocholine + H(+)</text>
        <dbReference type="Rhea" id="RHEA:40811"/>
        <dbReference type="ChEBI" id="CHEBI:15377"/>
        <dbReference type="ChEBI" id="CHEBI:15378"/>
        <dbReference type="ChEBI" id="CHEBI:30245"/>
        <dbReference type="ChEBI" id="CHEBI:72998"/>
        <dbReference type="ChEBI" id="CHEBI:73002"/>
    </reaction>
    <physiologicalReaction direction="left-to-right" evidence="14">
        <dbReference type="Rhea" id="RHEA:40812"/>
    </physiologicalReaction>
</comment>
<keyword evidence="10" id="KW-0443">Lipid metabolism</keyword>
<dbReference type="GO" id="GO:0004806">
    <property type="term" value="F:triacylglycerol lipase activity"/>
    <property type="evidence" value="ECO:0007669"/>
    <property type="project" value="UniProtKB-EC"/>
</dbReference>
<comment type="catalytic activity">
    <reaction evidence="33">
        <text>a 1-acyl-sn-glycero-3-phosphocholine + H2O = sn-glycerol 3-phosphocholine + a fatty acid + H(+)</text>
        <dbReference type="Rhea" id="RHEA:15177"/>
        <dbReference type="ChEBI" id="CHEBI:15377"/>
        <dbReference type="ChEBI" id="CHEBI:15378"/>
        <dbReference type="ChEBI" id="CHEBI:16870"/>
        <dbReference type="ChEBI" id="CHEBI:28868"/>
        <dbReference type="ChEBI" id="CHEBI:58168"/>
        <dbReference type="EC" id="3.1.1.5"/>
    </reaction>
    <physiologicalReaction direction="left-to-right" evidence="33">
        <dbReference type="Rhea" id="RHEA:15178"/>
    </physiologicalReaction>
</comment>
<evidence type="ECO:0000256" key="12">
    <source>
        <dbReference type="ARBA" id="ARBA00023180"/>
    </source>
</evidence>
<dbReference type="Proteomes" id="UP000887540">
    <property type="component" value="Unplaced"/>
</dbReference>
<comment type="catalytic activity">
    <reaction evidence="24">
        <text>1-hexadecanoyl-2-(9Z)-octadecenoyl-3-octadecanoyl-sn-glycerol + H2O = 1-hexadecanoyl-2-(9Z-octadecenoyl)-sn-glycerol + octadecanoate + H(+)</text>
        <dbReference type="Rhea" id="RHEA:41111"/>
        <dbReference type="ChEBI" id="CHEBI:15377"/>
        <dbReference type="ChEBI" id="CHEBI:15378"/>
        <dbReference type="ChEBI" id="CHEBI:25629"/>
        <dbReference type="ChEBI" id="CHEBI:75466"/>
        <dbReference type="ChEBI" id="CHEBI:77623"/>
    </reaction>
    <physiologicalReaction direction="left-to-right" evidence="24">
        <dbReference type="Rhea" id="RHEA:41112"/>
    </physiologicalReaction>
</comment>
<comment type="catalytic activity">
    <reaction evidence="40">
        <text>1,2-dihexadecanoyl-sn-glycero-3-phosphocholine + 2 H2O = sn-glycerol 3-phosphocholine + 2 hexadecanoate + 2 H(+)</text>
        <dbReference type="Rhea" id="RHEA:40975"/>
        <dbReference type="ChEBI" id="CHEBI:7896"/>
        <dbReference type="ChEBI" id="CHEBI:15377"/>
        <dbReference type="ChEBI" id="CHEBI:15378"/>
        <dbReference type="ChEBI" id="CHEBI:16870"/>
        <dbReference type="ChEBI" id="CHEBI:72999"/>
    </reaction>
    <physiologicalReaction direction="left-to-right" evidence="40">
        <dbReference type="Rhea" id="RHEA:40976"/>
    </physiologicalReaction>
</comment>
<evidence type="ECO:0000256" key="32">
    <source>
        <dbReference type="ARBA" id="ARBA00048386"/>
    </source>
</evidence>
<evidence type="ECO:0000256" key="38">
    <source>
        <dbReference type="ARBA" id="ARBA00048872"/>
    </source>
</evidence>
<evidence type="ECO:0000256" key="26">
    <source>
        <dbReference type="ARBA" id="ARBA00048015"/>
    </source>
</evidence>
<comment type="similarity">
    <text evidence="2">Belongs to the 'GDSL' lipolytic enzyme family. Phospholipase B1 subfamily.</text>
</comment>
<reference evidence="44" key="1">
    <citation type="submission" date="2022-11" db="UniProtKB">
        <authorList>
            <consortium name="WormBaseParasite"/>
        </authorList>
    </citation>
    <scope>IDENTIFICATION</scope>
</reference>
<comment type="catalytic activity">
    <reaction evidence="27">
        <text>a 1-O-alkyl-2-acyl-sn-glycero-3-phosphocholine + H2O = a 1-O-alkyl-sn-glycero-3-phosphocholine + a fatty acid + H(+)</text>
        <dbReference type="Rhea" id="RHEA:36231"/>
        <dbReference type="ChEBI" id="CHEBI:15377"/>
        <dbReference type="ChEBI" id="CHEBI:15378"/>
        <dbReference type="ChEBI" id="CHEBI:28868"/>
        <dbReference type="ChEBI" id="CHEBI:30909"/>
        <dbReference type="ChEBI" id="CHEBI:36702"/>
        <dbReference type="EC" id="3.1.1.4"/>
    </reaction>
    <physiologicalReaction direction="left-to-right" evidence="27">
        <dbReference type="Rhea" id="RHEA:36232"/>
    </physiologicalReaction>
</comment>
<comment type="catalytic activity">
    <reaction evidence="37">
        <text>1,3-dihexadecanoyl-2-(9Z-octadecenoyl)glycerol + H2O = 1,3-dihexadecanoylglycerol + (9Z)-octadecenoate + H(+)</text>
        <dbReference type="Rhea" id="RHEA:40983"/>
        <dbReference type="ChEBI" id="CHEBI:15377"/>
        <dbReference type="ChEBI" id="CHEBI:15378"/>
        <dbReference type="ChEBI" id="CHEBI:30823"/>
        <dbReference type="ChEBI" id="CHEBI:75688"/>
        <dbReference type="ChEBI" id="CHEBI:77619"/>
    </reaction>
    <physiologicalReaction direction="left-to-right" evidence="37">
        <dbReference type="Rhea" id="RHEA:40984"/>
    </physiologicalReaction>
</comment>
<comment type="catalytic activity">
    <reaction evidence="26">
        <text>1-hexadecanoyl-2-(9Z-octadecenoyl)-sn-glycero-3-phospho-(1'-sn-glycerol) + H2O = 1-hexadecanoyl-sn-glycero-3-phospho-(1'-sn-glycerol) + (9Z)-octadecenoate + H(+)</text>
        <dbReference type="Rhea" id="RHEA:40919"/>
        <dbReference type="ChEBI" id="CHEBI:15377"/>
        <dbReference type="ChEBI" id="CHEBI:15378"/>
        <dbReference type="ChEBI" id="CHEBI:30823"/>
        <dbReference type="ChEBI" id="CHEBI:72841"/>
        <dbReference type="ChEBI" id="CHEBI:75158"/>
    </reaction>
    <physiologicalReaction direction="left-to-right" evidence="26">
        <dbReference type="Rhea" id="RHEA:40920"/>
    </physiologicalReaction>
</comment>
<keyword evidence="6" id="KW-0732">Signal</keyword>
<evidence type="ECO:0000256" key="24">
    <source>
        <dbReference type="ARBA" id="ARBA00047459"/>
    </source>
</evidence>
<protein>
    <recommendedName>
        <fullName evidence="3">Phospholipase B1, membrane-associated</fullName>
    </recommendedName>
    <alternativeName>
        <fullName evidence="16">Lysophospholipase</fullName>
    </alternativeName>
    <alternativeName>
        <fullName evidence="17">Phospholipase A2</fullName>
    </alternativeName>
    <alternativeName>
        <fullName evidence="19">Phospholipase B/lipase</fullName>
    </alternativeName>
    <alternativeName>
        <fullName evidence="18">Triacylglycerol lipase</fullName>
    </alternativeName>
</protein>
<comment type="catalytic activity">
    <reaction evidence="31">
        <text>1-octadecanoyl-2-(9Z,12Z)-octadecadienoyl-sn-glycerol + H2O = 1-octadecanoyl-sn-glycerol + (9Z,12Z)-octadecadienoate + H(+)</text>
        <dbReference type="Rhea" id="RHEA:40927"/>
        <dbReference type="ChEBI" id="CHEBI:15377"/>
        <dbReference type="ChEBI" id="CHEBI:15378"/>
        <dbReference type="ChEBI" id="CHEBI:30245"/>
        <dbReference type="ChEBI" id="CHEBI:75550"/>
        <dbReference type="ChEBI" id="CHEBI:77097"/>
    </reaction>
    <physiologicalReaction direction="left-to-right" evidence="31">
        <dbReference type="Rhea" id="RHEA:40928"/>
    </physiologicalReaction>
</comment>
<keyword evidence="4" id="KW-1003">Cell membrane</keyword>
<evidence type="ECO:0000256" key="14">
    <source>
        <dbReference type="ARBA" id="ARBA00023408"/>
    </source>
</evidence>
<keyword evidence="11" id="KW-0472">Membrane</keyword>
<evidence type="ECO:0000256" key="20">
    <source>
        <dbReference type="ARBA" id="ARBA00045916"/>
    </source>
</evidence>
<proteinExistence type="inferred from homology"/>
<name>A0A914EH39_9BILA</name>
<evidence type="ECO:0000256" key="29">
    <source>
        <dbReference type="ARBA" id="ARBA00048227"/>
    </source>
</evidence>
<evidence type="ECO:0000256" key="10">
    <source>
        <dbReference type="ARBA" id="ARBA00023098"/>
    </source>
</evidence>
<dbReference type="GO" id="GO:0004623">
    <property type="term" value="F:phospholipase A2 activity"/>
    <property type="evidence" value="ECO:0007669"/>
    <property type="project" value="UniProtKB-EC"/>
</dbReference>
<evidence type="ECO:0000256" key="22">
    <source>
        <dbReference type="ARBA" id="ARBA00047363"/>
    </source>
</evidence>
<evidence type="ECO:0000256" key="16">
    <source>
        <dbReference type="ARBA" id="ARBA00029723"/>
    </source>
</evidence>
<evidence type="ECO:0000256" key="37">
    <source>
        <dbReference type="ARBA" id="ARBA00048869"/>
    </source>
</evidence>
<dbReference type="SUPFAM" id="SSF52266">
    <property type="entry name" value="SGNH hydrolase"/>
    <property type="match status" value="1"/>
</dbReference>
<comment type="catalytic activity">
    <reaction evidence="28">
        <text>1,2-di-(9Z-octadecenoyl)-sn-glycero-3-phosphocholine + H2O = 1-(9Z-octadecenoyl)-sn-glycero-3-phosphocholine + (9Z)-octadecenoate + H(+)</text>
        <dbReference type="Rhea" id="RHEA:40923"/>
        <dbReference type="ChEBI" id="CHEBI:15377"/>
        <dbReference type="ChEBI" id="CHEBI:15378"/>
        <dbReference type="ChEBI" id="CHEBI:28610"/>
        <dbReference type="ChEBI" id="CHEBI:30823"/>
        <dbReference type="ChEBI" id="CHEBI:74669"/>
    </reaction>
    <physiologicalReaction direction="left-to-right" evidence="28">
        <dbReference type="Rhea" id="RHEA:40924"/>
    </physiologicalReaction>
</comment>
<dbReference type="Gene3D" id="3.40.50.1110">
    <property type="entry name" value="SGNH hydrolase"/>
    <property type="match status" value="1"/>
</dbReference>
<comment type="catalytic activity">
    <reaction evidence="29">
        <text>1,2-dihexadecanoyl-sn-glycero-3-phosphocholine + H2O = 1-hexadecanoyl-sn-glycero-3-phosphocholine + hexadecanoate + H(+)</text>
        <dbReference type="Rhea" id="RHEA:41223"/>
        <dbReference type="ChEBI" id="CHEBI:7896"/>
        <dbReference type="ChEBI" id="CHEBI:15377"/>
        <dbReference type="ChEBI" id="CHEBI:15378"/>
        <dbReference type="ChEBI" id="CHEBI:72998"/>
        <dbReference type="ChEBI" id="CHEBI:72999"/>
    </reaction>
    <physiologicalReaction direction="left-to-right" evidence="29">
        <dbReference type="Rhea" id="RHEA:41224"/>
    </physiologicalReaction>
</comment>
<keyword evidence="8" id="KW-0378">Hydrolase</keyword>
<evidence type="ECO:0000256" key="42">
    <source>
        <dbReference type="ARBA" id="ARBA00049461"/>
    </source>
</evidence>
<evidence type="ECO:0000256" key="39">
    <source>
        <dbReference type="ARBA" id="ARBA00048939"/>
    </source>
</evidence>
<comment type="catalytic activity">
    <reaction evidence="42">
        <text>2-(9Z-octadecenoyl)-glycerol + H2O = glycerol + (9Z)-octadecenoate + H(+)</text>
        <dbReference type="Rhea" id="RHEA:38491"/>
        <dbReference type="ChEBI" id="CHEBI:15377"/>
        <dbReference type="ChEBI" id="CHEBI:15378"/>
        <dbReference type="ChEBI" id="CHEBI:17754"/>
        <dbReference type="ChEBI" id="CHEBI:30823"/>
        <dbReference type="ChEBI" id="CHEBI:73990"/>
    </reaction>
    <physiologicalReaction direction="left-to-right" evidence="42">
        <dbReference type="Rhea" id="RHEA:38492"/>
    </physiologicalReaction>
</comment>
<comment type="catalytic activity">
    <reaction evidence="35">
        <text>1-hexadecanoyl-sn-glycero-3-phosphocholine + H2O = sn-glycerol 3-phosphocholine + hexadecanoate + H(+)</text>
        <dbReference type="Rhea" id="RHEA:40435"/>
        <dbReference type="ChEBI" id="CHEBI:7896"/>
        <dbReference type="ChEBI" id="CHEBI:15377"/>
        <dbReference type="ChEBI" id="CHEBI:15378"/>
        <dbReference type="ChEBI" id="CHEBI:16870"/>
        <dbReference type="ChEBI" id="CHEBI:72998"/>
    </reaction>
    <physiologicalReaction direction="left-to-right" evidence="35">
        <dbReference type="Rhea" id="RHEA:40436"/>
    </physiologicalReaction>
</comment>
<evidence type="ECO:0000256" key="21">
    <source>
        <dbReference type="ARBA" id="ARBA00047324"/>
    </source>
</evidence>
<dbReference type="InterPro" id="IPR038885">
    <property type="entry name" value="PLB1"/>
</dbReference>
<dbReference type="FunFam" id="3.40.50.1110:FF:000005">
    <property type="entry name" value="Phospholipase B1"/>
    <property type="match status" value="1"/>
</dbReference>